<dbReference type="InterPro" id="IPR016174">
    <property type="entry name" value="Di-haem_cyt_TM"/>
</dbReference>
<evidence type="ECO:0000256" key="1">
    <source>
        <dbReference type="ARBA" id="ARBA00004651"/>
    </source>
</evidence>
<keyword evidence="2" id="KW-1003">Cell membrane</keyword>
<dbReference type="Pfam" id="PF01292">
    <property type="entry name" value="Ni_hydr_CYTB"/>
    <property type="match status" value="1"/>
</dbReference>
<accession>A0ABT3TH40</accession>
<evidence type="ECO:0000313" key="8">
    <source>
        <dbReference type="EMBL" id="MCX2981638.1"/>
    </source>
</evidence>
<evidence type="ECO:0000256" key="3">
    <source>
        <dbReference type="ARBA" id="ARBA00022692"/>
    </source>
</evidence>
<dbReference type="PANTHER" id="PTHR30485">
    <property type="entry name" value="NI/FE-HYDROGENASE 1 B-TYPE CYTOCHROME SUBUNIT"/>
    <property type="match status" value="1"/>
</dbReference>
<name>A0ABT3TH40_9GAMM</name>
<evidence type="ECO:0000256" key="6">
    <source>
        <dbReference type="SAM" id="Phobius"/>
    </source>
</evidence>
<keyword evidence="9" id="KW-1185">Reference proteome</keyword>
<sequence>MAVTWDSWTRLTHWLLVLAVLLCWISYEEDYLQVHQYSGYLVLVLVVTRILWGFVGSIHSRFSDFVASPRVVFHYLRGRKHNASQVGHNPAGGWSVLVLLLLLLLQATTGLFNSDDLMFDGPFHHALDSSWTDRFGAMHEWIFWVLSGFIGLHIVAVLFHQWVKREDLIGPMVHGGSHGVRSPRPIWLALLMAIVIGFGLYVAIQYAPKPQVFW</sequence>
<feature type="transmembrane region" description="Helical" evidence="6">
    <location>
        <begin position="39"/>
        <end position="58"/>
    </location>
</feature>
<keyword evidence="4 6" id="KW-1133">Transmembrane helix</keyword>
<feature type="domain" description="Cytochrome b561 bacterial/Ni-hydrogenase" evidence="7">
    <location>
        <begin position="5"/>
        <end position="175"/>
    </location>
</feature>
<feature type="transmembrane region" description="Helical" evidence="6">
    <location>
        <begin position="184"/>
        <end position="204"/>
    </location>
</feature>
<evidence type="ECO:0000256" key="2">
    <source>
        <dbReference type="ARBA" id="ARBA00022475"/>
    </source>
</evidence>
<keyword evidence="5 6" id="KW-0472">Membrane</keyword>
<organism evidence="8 9">
    <name type="scientific">Candidatus Litorirhabdus singularis</name>
    <dbReference type="NCBI Taxonomy" id="2518993"/>
    <lineage>
        <taxon>Bacteria</taxon>
        <taxon>Pseudomonadati</taxon>
        <taxon>Pseudomonadota</taxon>
        <taxon>Gammaproteobacteria</taxon>
        <taxon>Cellvibrionales</taxon>
        <taxon>Halieaceae</taxon>
        <taxon>Candidatus Litorirhabdus</taxon>
    </lineage>
</organism>
<evidence type="ECO:0000313" key="9">
    <source>
        <dbReference type="Proteomes" id="UP001143362"/>
    </source>
</evidence>
<dbReference type="RefSeq" id="WP_279245637.1">
    <property type="nucleotide sequence ID" value="NZ_SHNN01000002.1"/>
</dbReference>
<dbReference type="EMBL" id="SHNN01000002">
    <property type="protein sequence ID" value="MCX2981638.1"/>
    <property type="molecule type" value="Genomic_DNA"/>
</dbReference>
<dbReference type="Proteomes" id="UP001143362">
    <property type="component" value="Unassembled WGS sequence"/>
</dbReference>
<dbReference type="PANTHER" id="PTHR30485:SF2">
    <property type="entry name" value="BLL0597 PROTEIN"/>
    <property type="match status" value="1"/>
</dbReference>
<comment type="caution">
    <text evidence="8">The sequence shown here is derived from an EMBL/GenBank/DDBJ whole genome shotgun (WGS) entry which is preliminary data.</text>
</comment>
<dbReference type="SUPFAM" id="SSF81342">
    <property type="entry name" value="Transmembrane di-heme cytochromes"/>
    <property type="match status" value="1"/>
</dbReference>
<evidence type="ECO:0000259" key="7">
    <source>
        <dbReference type="Pfam" id="PF01292"/>
    </source>
</evidence>
<dbReference type="InterPro" id="IPR011577">
    <property type="entry name" value="Cyt_b561_bac/Ni-Hgenase"/>
</dbReference>
<gene>
    <name evidence="8" type="ORF">EYC98_12270</name>
</gene>
<reference evidence="8" key="1">
    <citation type="submission" date="2019-02" db="EMBL/GenBank/DDBJ databases">
        <authorList>
            <person name="Li S.-H."/>
        </authorList>
    </citation>
    <scope>NUCLEOTIDE SEQUENCE</scope>
    <source>
        <strain evidence="8">IMCC14734</strain>
    </source>
</reference>
<protein>
    <submittedName>
        <fullName evidence="8">Hydrogenase</fullName>
    </submittedName>
</protein>
<dbReference type="Gene3D" id="1.20.950.20">
    <property type="entry name" value="Transmembrane di-heme cytochromes, Chain C"/>
    <property type="match status" value="1"/>
</dbReference>
<comment type="subcellular location">
    <subcellularLocation>
        <location evidence="1">Cell membrane</location>
        <topology evidence="1">Multi-pass membrane protein</topology>
    </subcellularLocation>
</comment>
<feature type="transmembrane region" description="Helical" evidence="6">
    <location>
        <begin position="7"/>
        <end position="27"/>
    </location>
</feature>
<feature type="transmembrane region" description="Helical" evidence="6">
    <location>
        <begin position="141"/>
        <end position="163"/>
    </location>
</feature>
<feature type="transmembrane region" description="Helical" evidence="6">
    <location>
        <begin position="91"/>
        <end position="112"/>
    </location>
</feature>
<evidence type="ECO:0000256" key="5">
    <source>
        <dbReference type="ARBA" id="ARBA00023136"/>
    </source>
</evidence>
<keyword evidence="3 6" id="KW-0812">Transmembrane</keyword>
<dbReference type="InterPro" id="IPR051542">
    <property type="entry name" value="Hydrogenase_cytochrome"/>
</dbReference>
<proteinExistence type="predicted"/>
<evidence type="ECO:0000256" key="4">
    <source>
        <dbReference type="ARBA" id="ARBA00022989"/>
    </source>
</evidence>